<keyword evidence="1" id="KW-0812">Transmembrane</keyword>
<dbReference type="Proteomes" id="UP000078550">
    <property type="component" value="Unassembled WGS sequence"/>
</dbReference>
<dbReference type="AlphaFoldDB" id="A0A1A9ASR3"/>
<sequence length="341" mass="40227">MSVNVLFLNYILKDLPSVVFDDKLNKDVFICQYCSYCEKNGVTLKDKPWFKFLCYQFARNLETVNDMNWISATLNHNMCDNLIYWMYEKAKKININIKTQNPMQVIASLKFVWNDIYENPIFKTNNYKCQILDDIYDFDDLARKKKINDYCENYNFLKSKLNKSDHMCSIYYEYIDNNLTEYEEHFRKCSSGGIDSKYCINKCNLNNSNPKNLLETSACNPTKLLQEKDDARMRIECESKKSELETELQRRSALDNNPSFNFSDHRAVSLVSLSAWGIFLTILFLYKTSPLGLWIKNIVLKKKIVGTNFDEENENELLDNYSENMNSNFNNEEYNVSYNSN</sequence>
<reference evidence="4 5" key="2">
    <citation type="submission" date="2016-05" db="EMBL/GenBank/DDBJ databases">
        <authorList>
            <person name="Naeem Raeece"/>
        </authorList>
    </citation>
    <scope>NUCLEOTIDE SEQUENCE [LARGE SCALE GENOMIC DNA]</scope>
</reference>
<proteinExistence type="predicted"/>
<organism evidence="3 4">
    <name type="scientific">Plasmodium ovale wallikeri</name>
    <dbReference type="NCBI Taxonomy" id="864142"/>
    <lineage>
        <taxon>Eukaryota</taxon>
        <taxon>Sar</taxon>
        <taxon>Alveolata</taxon>
        <taxon>Apicomplexa</taxon>
        <taxon>Aconoidasida</taxon>
        <taxon>Haemosporida</taxon>
        <taxon>Plasmodiidae</taxon>
        <taxon>Plasmodium</taxon>
        <taxon>Plasmodium (Plasmodium)</taxon>
    </lineage>
</organism>
<dbReference type="InterPro" id="IPR008780">
    <property type="entry name" value="Plasmodium_Vir"/>
</dbReference>
<feature type="transmembrane region" description="Helical" evidence="1">
    <location>
        <begin position="267"/>
        <end position="286"/>
    </location>
</feature>
<keyword evidence="1" id="KW-1133">Transmembrane helix</keyword>
<keyword evidence="5" id="KW-1185">Reference proteome</keyword>
<dbReference type="EMBL" id="FLRD01000345">
    <property type="protein sequence ID" value="SBT53041.1"/>
    <property type="molecule type" value="Genomic_DNA"/>
</dbReference>
<dbReference type="Proteomes" id="UP000078555">
    <property type="component" value="Unassembled WGS sequence"/>
</dbReference>
<accession>A0A1A9ASR3</accession>
<evidence type="ECO:0000313" key="4">
    <source>
        <dbReference type="Proteomes" id="UP000078550"/>
    </source>
</evidence>
<gene>
    <name evidence="2" type="ORF">POVWA1_064250</name>
    <name evidence="3" type="ORF">POVWA2_094510</name>
</gene>
<protein>
    <submittedName>
        <fullName evidence="3">PIR Superfamily Protein</fullName>
    </submittedName>
</protein>
<evidence type="ECO:0000256" key="1">
    <source>
        <dbReference type="SAM" id="Phobius"/>
    </source>
</evidence>
<evidence type="ECO:0000313" key="2">
    <source>
        <dbReference type="EMBL" id="SBT53041.1"/>
    </source>
</evidence>
<evidence type="ECO:0000313" key="3">
    <source>
        <dbReference type="EMBL" id="SBT59301.1"/>
    </source>
</evidence>
<dbReference type="Pfam" id="PF05795">
    <property type="entry name" value="Plasmodium_Vir"/>
    <property type="match status" value="2"/>
</dbReference>
<keyword evidence="1" id="KW-0472">Membrane</keyword>
<dbReference type="EMBL" id="FLRE01003171">
    <property type="protein sequence ID" value="SBT59301.1"/>
    <property type="molecule type" value="Genomic_DNA"/>
</dbReference>
<evidence type="ECO:0000313" key="5">
    <source>
        <dbReference type="Proteomes" id="UP000078555"/>
    </source>
</evidence>
<name>A0A1A9ASR3_PLAOA</name>
<reference evidence="3" key="1">
    <citation type="submission" date="2016-05" db="EMBL/GenBank/DDBJ databases">
        <authorList>
            <person name="Lavstsen T."/>
            <person name="Jespersen J.S."/>
        </authorList>
    </citation>
    <scope>NUCLEOTIDE SEQUENCE [LARGE SCALE GENOMIC DNA]</scope>
</reference>